<dbReference type="GO" id="GO:1990002">
    <property type="term" value="F:methylglyoxal reductase (NADPH) (acetol producing) activity"/>
    <property type="evidence" value="ECO:0007669"/>
    <property type="project" value="TreeGrafter"/>
</dbReference>
<dbReference type="PROSITE" id="PS00062">
    <property type="entry name" value="ALDOKETO_REDUCTASE_2"/>
    <property type="match status" value="1"/>
</dbReference>
<dbReference type="PANTHER" id="PTHR43827:SF3">
    <property type="entry name" value="NADP-DEPENDENT OXIDOREDUCTASE DOMAIN-CONTAINING PROTEIN"/>
    <property type="match status" value="1"/>
</dbReference>
<proteinExistence type="inferred from homology"/>
<evidence type="ECO:0000256" key="2">
    <source>
        <dbReference type="ARBA" id="ARBA00022857"/>
    </source>
</evidence>
<accession>A0A1C6YWV1</accession>
<dbReference type="NCBIfam" id="NF008377">
    <property type="entry name" value="PRK11172.1"/>
    <property type="match status" value="1"/>
</dbReference>
<evidence type="ECO:0000256" key="6">
    <source>
        <dbReference type="PIRSR" id="PIRSR000097-2"/>
    </source>
</evidence>
<dbReference type="Proteomes" id="UP000094844">
    <property type="component" value="Unassembled WGS sequence"/>
</dbReference>
<keyword evidence="2" id="KW-0521">NADP</keyword>
<feature type="site" description="Lowers pKa of active site Tyr" evidence="7">
    <location>
        <position position="69"/>
    </location>
</feature>
<dbReference type="EMBL" id="FMIQ01000006">
    <property type="protein sequence ID" value="SCM51269.1"/>
    <property type="molecule type" value="Genomic_DNA"/>
</dbReference>
<evidence type="ECO:0000256" key="5">
    <source>
        <dbReference type="PIRSR" id="PIRSR000097-1"/>
    </source>
</evidence>
<dbReference type="InterPro" id="IPR036812">
    <property type="entry name" value="NAD(P)_OxRdtase_dom_sf"/>
</dbReference>
<dbReference type="PROSITE" id="PS00798">
    <property type="entry name" value="ALDOKETO_REDUCTASE_1"/>
    <property type="match status" value="1"/>
</dbReference>
<dbReference type="Pfam" id="PF00248">
    <property type="entry name" value="Aldo_ket_red"/>
    <property type="match status" value="1"/>
</dbReference>
<evidence type="ECO:0000313" key="10">
    <source>
        <dbReference type="Proteomes" id="UP000094844"/>
    </source>
</evidence>
<dbReference type="InterPro" id="IPR018170">
    <property type="entry name" value="Aldo/ket_reductase_CS"/>
</dbReference>
<comment type="similarity">
    <text evidence="1">Belongs to the aldo/keto reductase family.</text>
</comment>
<dbReference type="InterPro" id="IPR023210">
    <property type="entry name" value="NADP_OxRdtase_dom"/>
</dbReference>
<sequence>MSNAKMLMPKLGLGTFRLKEQVVIDSVRNGLELGYRHIDTAQIYGNEAEVGQAIEESGVPRDELFVTTKIWLENLAPEKLIESLQESLKKLRLAQVDLTLIHWPTRDASPTIADSMQALYQAQQMGLTKAIGISNFTIEQMKQAIDAVGAQNIASQQIEIHPFLQNEQVAEFAASQGIPVTAYMPLAYGKVLTDTVINQIAQAHGVSAAQVALAWSLQKGYTVIPSSTQRENLASNLNALTIVLSDAEMKQIAELERNERLVSPEFAPDWD</sequence>
<organism evidence="9 10">
    <name type="scientific">Hafnia alvei</name>
    <dbReference type="NCBI Taxonomy" id="569"/>
    <lineage>
        <taxon>Bacteria</taxon>
        <taxon>Pseudomonadati</taxon>
        <taxon>Pseudomonadota</taxon>
        <taxon>Gammaproteobacteria</taxon>
        <taxon>Enterobacterales</taxon>
        <taxon>Hafniaceae</taxon>
        <taxon>Hafnia</taxon>
    </lineage>
</organism>
<keyword evidence="3 9" id="KW-0560">Oxidoreductase</keyword>
<dbReference type="SUPFAM" id="SSF51430">
    <property type="entry name" value="NAD(P)-linked oxidoreductase"/>
    <property type="match status" value="1"/>
</dbReference>
<dbReference type="GO" id="GO:0051596">
    <property type="term" value="P:methylglyoxal catabolic process"/>
    <property type="evidence" value="ECO:0007669"/>
    <property type="project" value="TreeGrafter"/>
</dbReference>
<evidence type="ECO:0000313" key="9">
    <source>
        <dbReference type="EMBL" id="SCM51269.1"/>
    </source>
</evidence>
<evidence type="ECO:0000256" key="3">
    <source>
        <dbReference type="ARBA" id="ARBA00023002"/>
    </source>
</evidence>
<gene>
    <name evidence="9" type="ORF">BN1044_00726</name>
</gene>
<dbReference type="Gene3D" id="3.20.20.100">
    <property type="entry name" value="NADP-dependent oxidoreductase domain"/>
    <property type="match status" value="1"/>
</dbReference>
<dbReference type="STRING" id="569.A6V27_18110"/>
<evidence type="ECO:0000259" key="8">
    <source>
        <dbReference type="Pfam" id="PF00248"/>
    </source>
</evidence>
<feature type="binding site" evidence="6">
    <location>
        <position position="102"/>
    </location>
    <ligand>
        <name>substrate</name>
    </ligand>
</feature>
<dbReference type="InterPro" id="IPR020471">
    <property type="entry name" value="AKR"/>
</dbReference>
<evidence type="ECO:0000256" key="1">
    <source>
        <dbReference type="ARBA" id="ARBA00007905"/>
    </source>
</evidence>
<protein>
    <submittedName>
        <fullName evidence="9">2,5-diketo-D-gluconate reductase B</fullName>
        <ecNumber evidence="9">1.1.1.346</ecNumber>
    </submittedName>
</protein>
<feature type="active site" description="Proton donor" evidence="5">
    <location>
        <position position="44"/>
    </location>
</feature>
<dbReference type="FunFam" id="3.20.20.100:FF:000002">
    <property type="entry name" value="2,5-diketo-D-gluconic acid reductase A"/>
    <property type="match status" value="1"/>
</dbReference>
<feature type="domain" description="NADP-dependent oxidoreductase" evidence="8">
    <location>
        <begin position="10"/>
        <end position="256"/>
    </location>
</feature>
<evidence type="ECO:0000256" key="4">
    <source>
        <dbReference type="ARBA" id="ARBA00049445"/>
    </source>
</evidence>
<dbReference type="PRINTS" id="PR00069">
    <property type="entry name" value="ALDKETRDTASE"/>
</dbReference>
<dbReference type="EC" id="1.1.1.346" evidence="9"/>
<dbReference type="PIRSF" id="PIRSF000097">
    <property type="entry name" value="AKR"/>
    <property type="match status" value="1"/>
</dbReference>
<reference evidence="9 10" key="1">
    <citation type="submission" date="2016-09" db="EMBL/GenBank/DDBJ databases">
        <authorList>
            <person name="Capua I."/>
            <person name="De Benedictis P."/>
            <person name="Joannis T."/>
            <person name="Lombin L.H."/>
            <person name="Cattoli G."/>
        </authorList>
    </citation>
    <scope>NUCLEOTIDE SEQUENCE [LARGE SCALE GENOMIC DNA]</scope>
    <source>
        <strain evidence="9 10">GB001</strain>
    </source>
</reference>
<comment type="catalytic activity">
    <reaction evidence="4">
        <text>hydroxyacetone + NADP(+) = methylglyoxal + NADPH + H(+)</text>
        <dbReference type="Rhea" id="RHEA:27986"/>
        <dbReference type="ChEBI" id="CHEBI:15378"/>
        <dbReference type="ChEBI" id="CHEBI:17158"/>
        <dbReference type="ChEBI" id="CHEBI:27957"/>
        <dbReference type="ChEBI" id="CHEBI:57783"/>
        <dbReference type="ChEBI" id="CHEBI:58349"/>
    </reaction>
</comment>
<dbReference type="PANTHER" id="PTHR43827">
    <property type="entry name" value="2,5-DIKETO-D-GLUCONIC ACID REDUCTASE"/>
    <property type="match status" value="1"/>
</dbReference>
<evidence type="ECO:0000256" key="7">
    <source>
        <dbReference type="PIRSR" id="PIRSR000097-3"/>
    </source>
</evidence>
<name>A0A1C6YWV1_HAFAL</name>
<dbReference type="AlphaFoldDB" id="A0A1C6YWV1"/>